<evidence type="ECO:0000256" key="2">
    <source>
        <dbReference type="ARBA" id="ARBA00011063"/>
    </source>
</evidence>
<feature type="compositionally biased region" description="Acidic residues" evidence="13">
    <location>
        <begin position="74"/>
        <end position="97"/>
    </location>
</feature>
<keyword evidence="6 14" id="KW-0812">Transmembrane</keyword>
<feature type="region of interest" description="Disordered" evidence="13">
    <location>
        <begin position="937"/>
        <end position="968"/>
    </location>
</feature>
<evidence type="ECO:0000313" key="16">
    <source>
        <dbReference type="EMBL" id="KZZ97092.1"/>
    </source>
</evidence>
<organism evidence="16 17">
    <name type="scientific">Ascosphaera apis ARSEF 7405</name>
    <dbReference type="NCBI Taxonomy" id="392613"/>
    <lineage>
        <taxon>Eukaryota</taxon>
        <taxon>Fungi</taxon>
        <taxon>Dikarya</taxon>
        <taxon>Ascomycota</taxon>
        <taxon>Pezizomycotina</taxon>
        <taxon>Eurotiomycetes</taxon>
        <taxon>Eurotiomycetidae</taxon>
        <taxon>Onygenales</taxon>
        <taxon>Ascosphaeraceae</taxon>
        <taxon>Ascosphaera</taxon>
    </lineage>
</organism>
<dbReference type="PANTHER" id="PTHR22914:SF9">
    <property type="entry name" value="CHITIN SYNTHASE 1"/>
    <property type="match status" value="1"/>
</dbReference>
<dbReference type="SMART" id="SM00226">
    <property type="entry name" value="LMWPc"/>
    <property type="match status" value="1"/>
</dbReference>
<dbReference type="GO" id="GO:0004725">
    <property type="term" value="F:protein tyrosine phosphatase activity"/>
    <property type="evidence" value="ECO:0007669"/>
    <property type="project" value="InterPro"/>
</dbReference>
<dbReference type="InterPro" id="IPR036196">
    <property type="entry name" value="Ptyr_pPase_sf"/>
</dbReference>
<keyword evidence="8 14" id="KW-1133">Transmembrane helix</keyword>
<comment type="subcellular location">
    <subcellularLocation>
        <location evidence="1">Cell membrane</location>
        <topology evidence="1">Multi-pass membrane protein</topology>
    </subcellularLocation>
</comment>
<dbReference type="OrthoDB" id="26569at2759"/>
<name>A0A162IQ55_9EURO</name>
<dbReference type="EMBL" id="AZGZ01000002">
    <property type="protein sequence ID" value="KZZ97092.1"/>
    <property type="molecule type" value="Genomic_DNA"/>
</dbReference>
<feature type="active site" description="Proton donor" evidence="12">
    <location>
        <position position="2034"/>
    </location>
</feature>
<gene>
    <name evidence="16" type="ORF">AAP_00735</name>
</gene>
<accession>A0A162IQ55</accession>
<dbReference type="SUPFAM" id="SSF52788">
    <property type="entry name" value="Phosphotyrosine protein phosphatases I"/>
    <property type="match status" value="1"/>
</dbReference>
<evidence type="ECO:0000256" key="6">
    <source>
        <dbReference type="ARBA" id="ARBA00022692"/>
    </source>
</evidence>
<evidence type="ECO:0000256" key="3">
    <source>
        <dbReference type="ARBA" id="ARBA00022475"/>
    </source>
</evidence>
<evidence type="ECO:0000256" key="12">
    <source>
        <dbReference type="PIRSR" id="PIRSR617867-1"/>
    </source>
</evidence>
<keyword evidence="4" id="KW-0328">Glycosyltransferase</keyword>
<feature type="active site" evidence="12">
    <location>
        <position position="1903"/>
    </location>
</feature>
<feature type="transmembrane region" description="Helical" evidence="14">
    <location>
        <begin position="1722"/>
        <end position="1741"/>
    </location>
</feature>
<feature type="domain" description="Phosphotyrosine protein phosphatase I" evidence="15">
    <location>
        <begin position="1900"/>
        <end position="2060"/>
    </location>
</feature>
<dbReference type="Pfam" id="PF01644">
    <property type="entry name" value="Chitin_synth_1"/>
    <property type="match status" value="1"/>
</dbReference>
<keyword evidence="3" id="KW-1003">Cell membrane</keyword>
<dbReference type="CDD" id="cd04190">
    <property type="entry name" value="Chitin_synth_C"/>
    <property type="match status" value="1"/>
</dbReference>
<evidence type="ECO:0000256" key="14">
    <source>
        <dbReference type="SAM" id="Phobius"/>
    </source>
</evidence>
<comment type="similarity">
    <text evidence="11">Belongs to the chitin synthase family. Class I subfamily.</text>
</comment>
<evidence type="ECO:0000313" key="17">
    <source>
        <dbReference type="Proteomes" id="UP000242877"/>
    </source>
</evidence>
<evidence type="ECO:0000256" key="7">
    <source>
        <dbReference type="ARBA" id="ARBA00022801"/>
    </source>
</evidence>
<dbReference type="GO" id="GO:0030428">
    <property type="term" value="C:cell septum"/>
    <property type="evidence" value="ECO:0007669"/>
    <property type="project" value="TreeGrafter"/>
</dbReference>
<sequence length="2071" mass="235261">MEFGHDIVQDAPVATISRISPPPVVPSSPPSVAEPLFSDALGEPSQDRLQERVNERERERREERERLRQRLRELDEEELDREEEGGDTLPDGDEAQTDENPCGDLSSLSGILWTDIETARGEIFEEALSQGFALAQRRSVCYIGTKIPRRFDFECTQGRARPPRGTTAKKTNSHRNDCPFFCALSFAKKEGVWRLIRKTVEHNHRSSDAGRFSVVRQHLIRKHKKDIDDGVQEYISSPRVTANDIALRLKERLEFYVYPQDIRNRASAWRAENLGVFTDTQAFIKELEDDPTTLQRIKLQGRDRGAVEHVIWISRWAVEQVKRNHEVLIIDNTYKTNSFGRPLMQIAGITSANTSFCVATAFMLSETQESFGWVEETATQLCLWHIQKNVIVNVHRKWVGTLDGSRIGNLGPVGSATASERQQRELTLLTESLLPQREREVYAGEADIRAVEPPSTVGRLPRNHDSGRRYEDSADGVLAAWRDCVYATTEERFMENWERLKDEFASQHGIIEYLNDIYVCVRDDFAEYSTRQHRNYGVRVTSRVESLHRDLKKELKSCRGSFLDVYRGIKRYHAKKVELFDREHHKDCVNVPLRLKRAPYNLLLLNVSKKALSLLELEEMKANRRGVDIPCTSLFSRQYGLPCSHQIKAILERQGQIEMSSVDPHYWTNNDAEDMRRRIQDPAIAPLRPRDQPNRRRHDQSSTSVSTSYDRRGGRRRGRGNGRSTALTFKLEMTPTPTPAPERVRQSLELGQSREFPQWPERQMYGESQPIQGDFNASSQLFIQSSAQTPIHQVNSQVDVLHPAPRRYHPPPPSPSPALNSYNLERMLDRYTMPPPSLPLSRPASSLSVVSASSRILPPLSSQYLPTTQYSMRPLNPVQSTFSQSPMAFATAQGQDNMAEASASQRKRAPVVVVAVAVALAVVVLFNPFRGADFCQSEVPPISPRTPQQKQKKKKKKKQQQQQQPQPLHGFSACQSLWSVVSPTLVPQSAFFLTFFLSLVECALDIAIGYFASSLLPSLTASSVLSSPPFIMSYNRLDPQGDIDEPEMASFPRSHASPPPVVPYHSSLESDIAYQGATLHSPFSHDDPSGELGYPMEERRPENVLPPSQRHVQYLTPTYDRLPPQPTYSVDGIENSFGHNEQYEQNYPYRAQSPLQIPGGPVPRPYQPLHSQNSEYVLDPAAIRDTHYAPPYEPVPSQSTLINEPYSQYRDDVPILQHPAEYDSNSFHDGSNEDYRPPSNGGSMMHSRASPTPAIRRWKTIKEVQLFQGNLVLDCPTAPRLLNQVNHAQPPERDEYTHMRYSAATCDPAHFAEERFTLRQRLFAQPRETELFIVVTMYNEDDFLFARTMAGVFKNIEYICKKAKEPVWQKDAWKKIVVCVVSDGRAKINPRTRAVLAGLGAYQDGIAKQQVNGKDVTAHIYEYTTQMTIELSRHGRVELRPRHDVPVQLIFCLKEKNQKKINSHRWFFQAFGELLNPKVCVLLDAGTKPGGKSIYELWRAFHLQPNCGGACGEIKVMTAKGKNLLKPLVAGQNFEYKMSNILDKPLESAFGFISVLPGAFSAYRWTALQNDATGKGPLEKYFAGEKMHGANAGIFTANMYLAEDRILCFELVTKRNQNWILQYVKSATGETDVPDRMAEFILQRRRWLNGSFFAAVYSIVHFYQISRSSHSFLRKTMLIVEFIYQTINILFAWFAIGNFFLVFRILTTSLSSKELLGTVGRILGVVFEWLYLFTLVACFILSMGNRPGGSNKFYMTMVYFWICLMIYLSFAAVFVTVKSIQHQVNKKDFTFSDIFKNSEFFSMIATTNLRSSEAQTSKPDGKLDIELPQDDGDLNAQYDAELAKFATKAPKEENKPSEQDRQEDYYRGFRSAVVLVWIVCNFALGAVVLNTAGFDRIEVKKGRSTMAEGVFRHLVKTNIAPSDFTFHIDSAGTAGYHVGDSPDSRTMATLRKHNINNYQHFGRQLRKSDFTEFDYIMAMDTSNLRDILQARDKALRSLDKSQHDKIAVVRLFGDFEAEDGTVNKKVGGGKAVPDPYYGGNDGFETVFQMVTKYSLGFLQYLENQKENGMLE</sequence>
<proteinExistence type="inferred from homology"/>
<dbReference type="GO" id="GO:0004100">
    <property type="term" value="F:chitin synthase activity"/>
    <property type="evidence" value="ECO:0007669"/>
    <property type="project" value="InterPro"/>
</dbReference>
<dbReference type="Gene3D" id="3.40.50.2300">
    <property type="match status" value="1"/>
</dbReference>
<dbReference type="InterPro" id="IPR018289">
    <property type="entry name" value="MULE_transposase_dom"/>
</dbReference>
<dbReference type="GO" id="GO:0071555">
    <property type="term" value="P:cell wall organization"/>
    <property type="evidence" value="ECO:0007669"/>
    <property type="project" value="UniProtKB-KW"/>
</dbReference>
<feature type="region of interest" description="Disordered" evidence="13">
    <location>
        <begin position="1220"/>
        <end position="1251"/>
    </location>
</feature>
<evidence type="ECO:0000256" key="5">
    <source>
        <dbReference type="ARBA" id="ARBA00022679"/>
    </source>
</evidence>
<evidence type="ECO:0000256" key="11">
    <source>
        <dbReference type="ARBA" id="ARBA00046324"/>
    </source>
</evidence>
<keyword evidence="5" id="KW-0808">Transferase</keyword>
<dbReference type="PRINTS" id="PR00719">
    <property type="entry name" value="LMWPTPASE"/>
</dbReference>
<dbReference type="PANTHER" id="PTHR22914">
    <property type="entry name" value="CHITIN SYNTHASE"/>
    <property type="match status" value="1"/>
</dbReference>
<dbReference type="InterPro" id="IPR029044">
    <property type="entry name" value="Nucleotide-diphossugar_trans"/>
</dbReference>
<feature type="compositionally biased region" description="Basic and acidic residues" evidence="13">
    <location>
        <begin position="45"/>
        <end position="73"/>
    </location>
</feature>
<dbReference type="Pfam" id="PF08407">
    <property type="entry name" value="Chitin_synth_1N"/>
    <property type="match status" value="1"/>
</dbReference>
<feature type="transmembrane region" description="Helical" evidence="14">
    <location>
        <begin position="1874"/>
        <end position="1894"/>
    </location>
</feature>
<feature type="region of interest" description="Disordered" evidence="13">
    <location>
        <begin position="1041"/>
        <end position="1062"/>
    </location>
</feature>
<dbReference type="Proteomes" id="UP000242877">
    <property type="component" value="Unassembled WGS sequence"/>
</dbReference>
<evidence type="ECO:0000256" key="8">
    <source>
        <dbReference type="ARBA" id="ARBA00022989"/>
    </source>
</evidence>
<dbReference type="InterPro" id="IPR017867">
    <property type="entry name" value="Tyr_phospatase_low_mol_wt"/>
</dbReference>
<keyword evidence="10" id="KW-0961">Cell wall biogenesis/degradation</keyword>
<feature type="transmembrane region" description="Helical" evidence="14">
    <location>
        <begin position="1678"/>
        <end position="1702"/>
    </location>
</feature>
<dbReference type="GO" id="GO:0005886">
    <property type="term" value="C:plasma membrane"/>
    <property type="evidence" value="ECO:0007669"/>
    <property type="project" value="UniProtKB-SubCell"/>
</dbReference>
<keyword evidence="17" id="KW-1185">Reference proteome</keyword>
<dbReference type="InterPro" id="IPR023485">
    <property type="entry name" value="Ptyr_pPase"/>
</dbReference>
<dbReference type="InterPro" id="IPR013616">
    <property type="entry name" value="Chitin_synth_N"/>
</dbReference>
<evidence type="ECO:0000256" key="9">
    <source>
        <dbReference type="ARBA" id="ARBA00023136"/>
    </source>
</evidence>
<feature type="transmembrane region" description="Helical" evidence="14">
    <location>
        <begin position="1753"/>
        <end position="1777"/>
    </location>
</feature>
<reference evidence="16 17" key="1">
    <citation type="journal article" date="2016" name="Genome Biol. Evol.">
        <title>Divergent and convergent evolution of fungal pathogenicity.</title>
        <authorList>
            <person name="Shang Y."/>
            <person name="Xiao G."/>
            <person name="Zheng P."/>
            <person name="Cen K."/>
            <person name="Zhan S."/>
            <person name="Wang C."/>
        </authorList>
    </citation>
    <scope>NUCLEOTIDE SEQUENCE [LARGE SCALE GENOMIC DNA]</scope>
    <source>
        <strain evidence="16 17">ARSEF 7405</strain>
    </source>
</reference>
<dbReference type="VEuPathDB" id="FungiDB:AAP_00735"/>
<protein>
    <submittedName>
        <fullName evidence="16">Chitin synthase</fullName>
    </submittedName>
</protein>
<dbReference type="SUPFAM" id="SSF53448">
    <property type="entry name" value="Nucleotide-diphospho-sugar transferases"/>
    <property type="match status" value="1"/>
</dbReference>
<feature type="region of interest" description="Disordered" evidence="13">
    <location>
        <begin position="1"/>
        <end position="106"/>
    </location>
</feature>
<dbReference type="CDD" id="cd16343">
    <property type="entry name" value="LMWPTP"/>
    <property type="match status" value="1"/>
</dbReference>
<evidence type="ECO:0000256" key="10">
    <source>
        <dbReference type="ARBA" id="ARBA00023316"/>
    </source>
</evidence>
<dbReference type="GO" id="GO:0006031">
    <property type="term" value="P:chitin biosynthetic process"/>
    <property type="evidence" value="ECO:0007669"/>
    <property type="project" value="TreeGrafter"/>
</dbReference>
<comment type="similarity">
    <text evidence="2">Belongs to the low molecular weight phosphotyrosine protein phosphatase family.</text>
</comment>
<feature type="region of interest" description="Disordered" evidence="13">
    <location>
        <begin position="683"/>
        <end position="743"/>
    </location>
</feature>
<comment type="caution">
    <text evidence="16">The sequence shown here is derived from an EMBL/GenBank/DDBJ whole genome shotgun (WGS) entry which is preliminary data.</text>
</comment>
<keyword evidence="7" id="KW-0378">Hydrolase</keyword>
<dbReference type="Pfam" id="PF01451">
    <property type="entry name" value="LMWPc"/>
    <property type="match status" value="1"/>
</dbReference>
<keyword evidence="9 14" id="KW-0472">Membrane</keyword>
<dbReference type="Pfam" id="PF10551">
    <property type="entry name" value="MULE"/>
    <property type="match status" value="1"/>
</dbReference>
<evidence type="ECO:0000256" key="1">
    <source>
        <dbReference type="ARBA" id="ARBA00004651"/>
    </source>
</evidence>
<evidence type="ECO:0000256" key="13">
    <source>
        <dbReference type="SAM" id="MobiDB-lite"/>
    </source>
</evidence>
<feature type="compositionally biased region" description="Pro residues" evidence="13">
    <location>
        <begin position="20"/>
        <end position="29"/>
    </location>
</feature>
<dbReference type="InterPro" id="IPR004835">
    <property type="entry name" value="Chitin_synth"/>
</dbReference>
<evidence type="ECO:0000259" key="15">
    <source>
        <dbReference type="SMART" id="SM00226"/>
    </source>
</evidence>
<feature type="compositionally biased region" description="Basic residues" evidence="13">
    <location>
        <begin position="950"/>
        <end position="959"/>
    </location>
</feature>
<evidence type="ECO:0000256" key="4">
    <source>
        <dbReference type="ARBA" id="ARBA00022676"/>
    </source>
</evidence>